<dbReference type="PRINTS" id="PR00032">
    <property type="entry name" value="HTHARAC"/>
</dbReference>
<dbReference type="RefSeq" id="WP_261497850.1">
    <property type="nucleotide sequence ID" value="NZ_JAOCQF010000010.1"/>
</dbReference>
<name>A0ABT2NSS3_9RHOB</name>
<proteinExistence type="predicted"/>
<dbReference type="InterPro" id="IPR035418">
    <property type="entry name" value="AraC-bd_2"/>
</dbReference>
<dbReference type="InterPro" id="IPR018060">
    <property type="entry name" value="HTH_AraC"/>
</dbReference>
<evidence type="ECO:0000259" key="4">
    <source>
        <dbReference type="PROSITE" id="PS01124"/>
    </source>
</evidence>
<evidence type="ECO:0000256" key="2">
    <source>
        <dbReference type="ARBA" id="ARBA00023125"/>
    </source>
</evidence>
<keyword evidence="6" id="KW-1185">Reference proteome</keyword>
<dbReference type="EMBL" id="JAOCQF010000010">
    <property type="protein sequence ID" value="MCT8331988.1"/>
    <property type="molecule type" value="Genomic_DNA"/>
</dbReference>
<dbReference type="InterPro" id="IPR050204">
    <property type="entry name" value="AraC_XylS_family_regulators"/>
</dbReference>
<keyword evidence="3" id="KW-0804">Transcription</keyword>
<dbReference type="PANTHER" id="PTHR46796:SF6">
    <property type="entry name" value="ARAC SUBFAMILY"/>
    <property type="match status" value="1"/>
</dbReference>
<gene>
    <name evidence="5" type="ORF">N5I32_20925</name>
</gene>
<dbReference type="PANTHER" id="PTHR46796">
    <property type="entry name" value="HTH-TYPE TRANSCRIPTIONAL ACTIVATOR RHAS-RELATED"/>
    <property type="match status" value="1"/>
</dbReference>
<protein>
    <submittedName>
        <fullName evidence="5">Helix-turn-helix domain-containing protein</fullName>
    </submittedName>
</protein>
<keyword evidence="2" id="KW-0238">DNA-binding</keyword>
<feature type="domain" description="HTH araC/xylS-type" evidence="4">
    <location>
        <begin position="220"/>
        <end position="321"/>
    </location>
</feature>
<sequence>MDQLLIAPDLVYQTCEFSKHSRLEEWQSSMSAAYYSIDIIEDSGVELDAKIEVVKLSDVNISKFRSTTARGFRTRPNIARDSTEYFVFVFVTDGEMFFNQLARCGTLKAGHYVMLRSGEPYELSCLSPSRAFTVHLPISDILERYRLAHLHCAKAFESAAALFPMAAAVISSIGAVPSAAREVLCQDLRRQVIDTILLLLRAERIHIRAPGSTGSEGLLLRLIGHIERHYMNTELSARSAAEDIGVSVSHLHRVFNGYNLTFGSTLRDMRLAHSYELLSSSEGSACSISEVAYRVGFPDHVHFSKSFRAAFGVSPTEVKNGIGRRS</sequence>
<dbReference type="InterPro" id="IPR020449">
    <property type="entry name" value="Tscrpt_reg_AraC-type_HTH"/>
</dbReference>
<evidence type="ECO:0000256" key="1">
    <source>
        <dbReference type="ARBA" id="ARBA00023015"/>
    </source>
</evidence>
<accession>A0ABT2NSS3</accession>
<dbReference type="Pfam" id="PF12833">
    <property type="entry name" value="HTH_18"/>
    <property type="match status" value="1"/>
</dbReference>
<dbReference type="Pfam" id="PF14525">
    <property type="entry name" value="AraC_binding_2"/>
    <property type="match status" value="1"/>
</dbReference>
<evidence type="ECO:0000313" key="6">
    <source>
        <dbReference type="Proteomes" id="UP001205601"/>
    </source>
</evidence>
<dbReference type="Gene3D" id="1.10.10.60">
    <property type="entry name" value="Homeodomain-like"/>
    <property type="match status" value="1"/>
</dbReference>
<dbReference type="Proteomes" id="UP001205601">
    <property type="component" value="Unassembled WGS sequence"/>
</dbReference>
<dbReference type="SUPFAM" id="SSF46689">
    <property type="entry name" value="Homeodomain-like"/>
    <property type="match status" value="1"/>
</dbReference>
<evidence type="ECO:0000313" key="5">
    <source>
        <dbReference type="EMBL" id="MCT8331988.1"/>
    </source>
</evidence>
<keyword evidence="1" id="KW-0805">Transcription regulation</keyword>
<evidence type="ECO:0000256" key="3">
    <source>
        <dbReference type="ARBA" id="ARBA00023163"/>
    </source>
</evidence>
<organism evidence="5 6">
    <name type="scientific">Albidovulum sediminis</name>
    <dbReference type="NCBI Taxonomy" id="3066345"/>
    <lineage>
        <taxon>Bacteria</taxon>
        <taxon>Pseudomonadati</taxon>
        <taxon>Pseudomonadota</taxon>
        <taxon>Alphaproteobacteria</taxon>
        <taxon>Rhodobacterales</taxon>
        <taxon>Paracoccaceae</taxon>
        <taxon>Albidovulum</taxon>
    </lineage>
</organism>
<reference evidence="6" key="1">
    <citation type="submission" date="2023-07" db="EMBL/GenBank/DDBJ databases">
        <title>Defluviimonas sediminis sp. nov., isolated from mangrove sediment.</title>
        <authorList>
            <person name="Liu L."/>
            <person name="Li J."/>
            <person name="Huang Y."/>
            <person name="Pan J."/>
            <person name="Li M."/>
        </authorList>
    </citation>
    <scope>NUCLEOTIDE SEQUENCE [LARGE SCALE GENOMIC DNA]</scope>
    <source>
        <strain evidence="6">FT324</strain>
    </source>
</reference>
<comment type="caution">
    <text evidence="5">The sequence shown here is derived from an EMBL/GenBank/DDBJ whole genome shotgun (WGS) entry which is preliminary data.</text>
</comment>
<dbReference type="PROSITE" id="PS01124">
    <property type="entry name" value="HTH_ARAC_FAMILY_2"/>
    <property type="match status" value="1"/>
</dbReference>
<dbReference type="InterPro" id="IPR009057">
    <property type="entry name" value="Homeodomain-like_sf"/>
</dbReference>
<dbReference type="SMART" id="SM00342">
    <property type="entry name" value="HTH_ARAC"/>
    <property type="match status" value="1"/>
</dbReference>